<feature type="transmembrane region" description="Helical" evidence="6">
    <location>
        <begin position="44"/>
        <end position="64"/>
    </location>
</feature>
<dbReference type="InterPro" id="IPR002797">
    <property type="entry name" value="Polysacc_synth"/>
</dbReference>
<feature type="transmembrane region" description="Helical" evidence="6">
    <location>
        <begin position="120"/>
        <end position="142"/>
    </location>
</feature>
<reference evidence="7 8" key="1">
    <citation type="submission" date="2017-07" db="EMBL/GenBank/DDBJ databases">
        <title>Draft Genome Sequences of Select Purple Nonsulfur Bacteria.</title>
        <authorList>
            <person name="Lasarre B."/>
            <person name="Mckinlay J.B."/>
        </authorList>
    </citation>
    <scope>NUCLEOTIDE SEQUENCE [LARGE SCALE GENOMIC DNA]</scope>
    <source>
        <strain evidence="7 8">DSM 5909</strain>
    </source>
</reference>
<keyword evidence="5 6" id="KW-0472">Membrane</keyword>
<proteinExistence type="predicted"/>
<feature type="transmembrane region" description="Helical" evidence="6">
    <location>
        <begin position="70"/>
        <end position="95"/>
    </location>
</feature>
<evidence type="ECO:0000313" key="8">
    <source>
        <dbReference type="Proteomes" id="UP000249130"/>
    </source>
</evidence>
<keyword evidence="2" id="KW-1003">Cell membrane</keyword>
<feature type="transmembrane region" description="Helical" evidence="6">
    <location>
        <begin position="148"/>
        <end position="168"/>
    </location>
</feature>
<keyword evidence="4 6" id="KW-1133">Transmembrane helix</keyword>
<name>A0A327KKZ2_9BRAD</name>
<dbReference type="EMBL" id="NPEX01000283">
    <property type="protein sequence ID" value="RAI39520.1"/>
    <property type="molecule type" value="Genomic_DNA"/>
</dbReference>
<evidence type="ECO:0000256" key="3">
    <source>
        <dbReference type="ARBA" id="ARBA00022692"/>
    </source>
</evidence>
<evidence type="ECO:0000256" key="2">
    <source>
        <dbReference type="ARBA" id="ARBA00022475"/>
    </source>
</evidence>
<feature type="transmembrane region" description="Helical" evidence="6">
    <location>
        <begin position="332"/>
        <end position="351"/>
    </location>
</feature>
<dbReference type="AlphaFoldDB" id="A0A327KKZ2"/>
<dbReference type="Proteomes" id="UP000249130">
    <property type="component" value="Unassembled WGS sequence"/>
</dbReference>
<comment type="caution">
    <text evidence="7">The sequence shown here is derived from an EMBL/GenBank/DDBJ whole genome shotgun (WGS) entry which is preliminary data.</text>
</comment>
<accession>A0A327KKZ2</accession>
<dbReference type="PANTHER" id="PTHR30250">
    <property type="entry name" value="PST FAMILY PREDICTED COLANIC ACID TRANSPORTER"/>
    <property type="match status" value="1"/>
</dbReference>
<organism evidence="7 8">
    <name type="scientific">Rhodoplanes roseus</name>
    <dbReference type="NCBI Taxonomy" id="29409"/>
    <lineage>
        <taxon>Bacteria</taxon>
        <taxon>Pseudomonadati</taxon>
        <taxon>Pseudomonadota</taxon>
        <taxon>Alphaproteobacteria</taxon>
        <taxon>Hyphomicrobiales</taxon>
        <taxon>Nitrobacteraceae</taxon>
        <taxon>Rhodoplanes</taxon>
    </lineage>
</organism>
<gene>
    <name evidence="7" type="ORF">CH341_25655</name>
</gene>
<keyword evidence="8" id="KW-1185">Reference proteome</keyword>
<sequence length="461" mass="49822">MSETDHGRGSSFARLAARLASRVLAWRRDDSDRSVAQRSAGSAFLIRVASAGIAFVTQILLARWMGRFEFGIYVSVWAWVSVLGPIAPLGIAYSAQRFIPEYRMREDGDGLRGFVRGSRWLCLAFGTVVGGLVAAAVLVFSGRVPAEFVVPFLIAAVTLPVFTLSMAQDGIARSFDWIDLALIPVFIVQPILILAVMGGLHAAGGPLDAVAALAAACGAMWLVTLVQTVLMGRRLRRAVPSGPRRYEVGVWLKTALPIFLADSFFLLLFYVDILMLQAYVAPQDVAIYYAASKTLSLVHFVSFAVGAAVAHRFSAYHVAGERTKLEGFIADAVRWTFWPTLALGLVLVALAKPILMLFGPGFDAGTPLIWIIMIGLLARGSVGPAERLLNMTGQQPLCAAVYASALATNVVLCMILIPRLGIMGAAWATATAVVVESVLLFVVVKRRLGLHAFVWRPRRHA</sequence>
<feature type="transmembrane region" description="Helical" evidence="6">
    <location>
        <begin position="250"/>
        <end position="271"/>
    </location>
</feature>
<feature type="transmembrane region" description="Helical" evidence="6">
    <location>
        <begin position="424"/>
        <end position="444"/>
    </location>
</feature>
<feature type="transmembrane region" description="Helical" evidence="6">
    <location>
        <begin position="399"/>
        <end position="418"/>
    </location>
</feature>
<comment type="subcellular location">
    <subcellularLocation>
        <location evidence="1">Cell membrane</location>
        <topology evidence="1">Multi-pass membrane protein</topology>
    </subcellularLocation>
</comment>
<protein>
    <submittedName>
        <fullName evidence="7">Flippase</fullName>
    </submittedName>
</protein>
<dbReference type="InterPro" id="IPR050833">
    <property type="entry name" value="Poly_Biosynth_Transport"/>
</dbReference>
<evidence type="ECO:0000256" key="5">
    <source>
        <dbReference type="ARBA" id="ARBA00023136"/>
    </source>
</evidence>
<feature type="transmembrane region" description="Helical" evidence="6">
    <location>
        <begin position="286"/>
        <end position="311"/>
    </location>
</feature>
<dbReference type="Pfam" id="PF01943">
    <property type="entry name" value="Polysacc_synt"/>
    <property type="match status" value="1"/>
</dbReference>
<dbReference type="GO" id="GO:0005886">
    <property type="term" value="C:plasma membrane"/>
    <property type="evidence" value="ECO:0007669"/>
    <property type="project" value="UniProtKB-SubCell"/>
</dbReference>
<evidence type="ECO:0000256" key="1">
    <source>
        <dbReference type="ARBA" id="ARBA00004651"/>
    </source>
</evidence>
<feature type="transmembrane region" description="Helical" evidence="6">
    <location>
        <begin position="357"/>
        <end position="378"/>
    </location>
</feature>
<feature type="transmembrane region" description="Helical" evidence="6">
    <location>
        <begin position="180"/>
        <end position="203"/>
    </location>
</feature>
<feature type="transmembrane region" description="Helical" evidence="6">
    <location>
        <begin position="209"/>
        <end position="230"/>
    </location>
</feature>
<dbReference type="PANTHER" id="PTHR30250:SF11">
    <property type="entry name" value="O-ANTIGEN TRANSPORTER-RELATED"/>
    <property type="match status" value="1"/>
</dbReference>
<keyword evidence="3 6" id="KW-0812">Transmembrane</keyword>
<dbReference type="RefSeq" id="WP_111421843.1">
    <property type="nucleotide sequence ID" value="NZ_NPEX01000283.1"/>
</dbReference>
<evidence type="ECO:0000313" key="7">
    <source>
        <dbReference type="EMBL" id="RAI39520.1"/>
    </source>
</evidence>
<evidence type="ECO:0000256" key="6">
    <source>
        <dbReference type="SAM" id="Phobius"/>
    </source>
</evidence>
<evidence type="ECO:0000256" key="4">
    <source>
        <dbReference type="ARBA" id="ARBA00022989"/>
    </source>
</evidence>
<dbReference type="OrthoDB" id="9800982at2"/>